<comment type="caution">
    <text evidence="2">The sequence shown here is derived from an EMBL/GenBank/DDBJ whole genome shotgun (WGS) entry which is preliminary data.</text>
</comment>
<keyword evidence="3" id="KW-1185">Reference proteome</keyword>
<dbReference type="AlphaFoldDB" id="A0ABD0YJZ7"/>
<dbReference type="EMBL" id="JBFDAA010000006">
    <property type="protein sequence ID" value="KAL1131514.1"/>
    <property type="molecule type" value="Genomic_DNA"/>
</dbReference>
<protein>
    <submittedName>
        <fullName evidence="2">Uncharacterized protein</fullName>
    </submittedName>
</protein>
<dbReference type="Proteomes" id="UP001558652">
    <property type="component" value="Unassembled WGS sequence"/>
</dbReference>
<accession>A0ABD0YJZ7</accession>
<proteinExistence type="predicted"/>
<feature type="compositionally biased region" description="Low complexity" evidence="1">
    <location>
        <begin position="10"/>
        <end position="23"/>
    </location>
</feature>
<evidence type="ECO:0000313" key="3">
    <source>
        <dbReference type="Proteomes" id="UP001558652"/>
    </source>
</evidence>
<name>A0ABD0YJZ7_9HEMI</name>
<evidence type="ECO:0000313" key="2">
    <source>
        <dbReference type="EMBL" id="KAL1131514.1"/>
    </source>
</evidence>
<organism evidence="2 3">
    <name type="scientific">Ranatra chinensis</name>
    <dbReference type="NCBI Taxonomy" id="642074"/>
    <lineage>
        <taxon>Eukaryota</taxon>
        <taxon>Metazoa</taxon>
        <taxon>Ecdysozoa</taxon>
        <taxon>Arthropoda</taxon>
        <taxon>Hexapoda</taxon>
        <taxon>Insecta</taxon>
        <taxon>Pterygota</taxon>
        <taxon>Neoptera</taxon>
        <taxon>Paraneoptera</taxon>
        <taxon>Hemiptera</taxon>
        <taxon>Heteroptera</taxon>
        <taxon>Panheteroptera</taxon>
        <taxon>Nepomorpha</taxon>
        <taxon>Nepidae</taxon>
        <taxon>Ranatrinae</taxon>
        <taxon>Ranatra</taxon>
    </lineage>
</organism>
<reference evidence="2 3" key="1">
    <citation type="submission" date="2024-07" db="EMBL/GenBank/DDBJ databases">
        <title>Chromosome-level genome assembly of the water stick insect Ranatra chinensis (Heteroptera: Nepidae).</title>
        <authorList>
            <person name="Liu X."/>
        </authorList>
    </citation>
    <scope>NUCLEOTIDE SEQUENCE [LARGE SCALE GENOMIC DNA]</scope>
    <source>
        <strain evidence="2">Cailab_2021Rc</strain>
        <tissue evidence="2">Muscle</tissue>
    </source>
</reference>
<sequence>MASKRRNMFQKNKTQETTENEQTPLPHDLGGRTDYTAPVVWFFRYTLRYILDAGSFPLYHSDQIGGVSIKGVNDVMEESLVTLPDMFWSTIALAFLRKQVTEPTSLQSTRRVKGMGAN</sequence>
<feature type="region of interest" description="Disordered" evidence="1">
    <location>
        <begin position="1"/>
        <end position="30"/>
    </location>
</feature>
<gene>
    <name evidence="2" type="ORF">AAG570_011131</name>
</gene>
<evidence type="ECO:0000256" key="1">
    <source>
        <dbReference type="SAM" id="MobiDB-lite"/>
    </source>
</evidence>